<dbReference type="InterPro" id="IPR053237">
    <property type="entry name" value="Natterin_C"/>
</dbReference>
<dbReference type="Gene3D" id="2.80.10.50">
    <property type="match status" value="2"/>
</dbReference>
<dbReference type="InterPro" id="IPR008998">
    <property type="entry name" value="Agglutinin"/>
</dbReference>
<dbReference type="Pfam" id="PF07468">
    <property type="entry name" value="Agglutinin"/>
    <property type="match status" value="2"/>
</dbReference>
<dbReference type="Pfam" id="PF03318">
    <property type="entry name" value="ETX_MTX2"/>
    <property type="match status" value="1"/>
</dbReference>
<dbReference type="InterPro" id="IPR036242">
    <property type="entry name" value="Agglutinin_dom_sf"/>
</dbReference>
<dbReference type="Proteomes" id="UP001293593">
    <property type="component" value="Unassembled WGS sequence"/>
</dbReference>
<dbReference type="PANTHER" id="PTHR39244">
    <property type="entry name" value="NATTERIN-4"/>
    <property type="match status" value="1"/>
</dbReference>
<keyword evidence="3" id="KW-1185">Reference proteome</keyword>
<dbReference type="CDD" id="cd20216">
    <property type="entry name" value="PFM_HFR-2-like"/>
    <property type="match status" value="1"/>
</dbReference>
<proteinExistence type="predicted"/>
<protein>
    <recommendedName>
        <fullName evidence="1">Agglutinin domain-containing protein</fullName>
    </recommendedName>
</protein>
<dbReference type="InterPro" id="IPR004991">
    <property type="entry name" value="Aerolysin-like"/>
</dbReference>
<accession>A0AAE1M682</accession>
<organism evidence="2 3">
    <name type="scientific">Acacia crassicarpa</name>
    <name type="common">northern wattle</name>
    <dbReference type="NCBI Taxonomy" id="499986"/>
    <lineage>
        <taxon>Eukaryota</taxon>
        <taxon>Viridiplantae</taxon>
        <taxon>Streptophyta</taxon>
        <taxon>Embryophyta</taxon>
        <taxon>Tracheophyta</taxon>
        <taxon>Spermatophyta</taxon>
        <taxon>Magnoliopsida</taxon>
        <taxon>eudicotyledons</taxon>
        <taxon>Gunneridae</taxon>
        <taxon>Pentapetalae</taxon>
        <taxon>rosids</taxon>
        <taxon>fabids</taxon>
        <taxon>Fabales</taxon>
        <taxon>Fabaceae</taxon>
        <taxon>Caesalpinioideae</taxon>
        <taxon>mimosoid clade</taxon>
        <taxon>Acacieae</taxon>
        <taxon>Acacia</taxon>
    </lineage>
</organism>
<dbReference type="SUPFAM" id="SSF56973">
    <property type="entry name" value="Aerolisin/ETX pore-forming domain"/>
    <property type="match status" value="1"/>
</dbReference>
<dbReference type="SMART" id="SM00791">
    <property type="entry name" value="Agglutinin"/>
    <property type="match status" value="2"/>
</dbReference>
<dbReference type="SUPFAM" id="SSF50382">
    <property type="entry name" value="Agglutinin"/>
    <property type="match status" value="2"/>
</dbReference>
<dbReference type="Gene3D" id="2.170.15.10">
    <property type="entry name" value="Proaerolysin, chain A, domain 3"/>
    <property type="match status" value="1"/>
</dbReference>
<evidence type="ECO:0000313" key="3">
    <source>
        <dbReference type="Proteomes" id="UP001293593"/>
    </source>
</evidence>
<reference evidence="2" key="1">
    <citation type="submission" date="2023-10" db="EMBL/GenBank/DDBJ databases">
        <title>Chromosome-level genome of the transformable northern wattle, Acacia crassicarpa.</title>
        <authorList>
            <person name="Massaro I."/>
            <person name="Sinha N.R."/>
            <person name="Poethig S."/>
            <person name="Leichty A.R."/>
        </authorList>
    </citation>
    <scope>NUCLEOTIDE SEQUENCE</scope>
    <source>
        <strain evidence="2">Acra3RX</strain>
        <tissue evidence="2">Leaf</tissue>
    </source>
</reference>
<gene>
    <name evidence="2" type="ORF">QN277_009824</name>
</gene>
<evidence type="ECO:0000259" key="1">
    <source>
        <dbReference type="SMART" id="SM00791"/>
    </source>
</evidence>
<dbReference type="AlphaFoldDB" id="A0AAE1M682"/>
<dbReference type="EMBL" id="JAWXYG010000014">
    <property type="protein sequence ID" value="KAK4254440.1"/>
    <property type="molecule type" value="Genomic_DNA"/>
</dbReference>
<dbReference type="PANTHER" id="PTHR39244:SF5">
    <property type="entry name" value="NATTERIN-3-LIKE"/>
    <property type="match status" value="1"/>
</dbReference>
<feature type="domain" description="Agglutinin" evidence="1">
    <location>
        <begin position="144"/>
        <end position="277"/>
    </location>
</feature>
<sequence length="402" mass="45204">MSLPRFVGLKSEDNKYLRYVSIQEDIQMHGFLKFSGGEVVSPYAKFEVERAKSKHGLVHIKCCYNNKYWMVSRGTHKPGWIVAGANKPEEEQSKGSCTLFKPIYVDAKAAKVQFLHVRVGDNVCLTFDKDSCDDYTIIDWESLMVMPKYVAFKGDNGQYLSVLWTGLQFVSNDIGDPTVGHEIFTIHEGSIRVKSIYSGKFWRCGAINYWIYADSNDTTNNNSNTLFWPKKVGNNVIALCNLGNKNFCKRLATMCNINSRNAGVSTISKEAQMEVEELVISREIYNVNFRLSDSRIHSQNVLTIATQDAINVTPIPKNVKLKFSYKKTESSTWDASVSLKLGVKANFKAGVPFIVGGKIEILTEFSGAYKWGETKETSNIVETECKVIVPPMTTVRVSLLVK</sequence>
<comment type="caution">
    <text evidence="2">The sequence shown here is derived from an EMBL/GenBank/DDBJ whole genome shotgun (WGS) entry which is preliminary data.</text>
</comment>
<evidence type="ECO:0000313" key="2">
    <source>
        <dbReference type="EMBL" id="KAK4254440.1"/>
    </source>
</evidence>
<feature type="domain" description="Agglutinin" evidence="1">
    <location>
        <begin position="1"/>
        <end position="139"/>
    </location>
</feature>
<name>A0AAE1M682_9FABA</name>